<name>A0A9P5NE92_GYMJU</name>
<dbReference type="AlphaFoldDB" id="A0A9P5NE92"/>
<dbReference type="EMBL" id="JADNYJ010000141">
    <property type="protein sequence ID" value="KAF8880330.1"/>
    <property type="molecule type" value="Genomic_DNA"/>
</dbReference>
<evidence type="ECO:0000313" key="2">
    <source>
        <dbReference type="Proteomes" id="UP000724874"/>
    </source>
</evidence>
<keyword evidence="2" id="KW-1185">Reference proteome</keyword>
<accession>A0A9P5NE92</accession>
<gene>
    <name evidence="1" type="ORF">CPB84DRAFT_1751428</name>
</gene>
<comment type="caution">
    <text evidence="1">The sequence shown here is derived from an EMBL/GenBank/DDBJ whole genome shotgun (WGS) entry which is preliminary data.</text>
</comment>
<evidence type="ECO:0000313" key="1">
    <source>
        <dbReference type="EMBL" id="KAF8880330.1"/>
    </source>
</evidence>
<dbReference type="Proteomes" id="UP000724874">
    <property type="component" value="Unassembled WGS sequence"/>
</dbReference>
<organism evidence="1 2">
    <name type="scientific">Gymnopilus junonius</name>
    <name type="common">Spectacular rustgill mushroom</name>
    <name type="synonym">Gymnopilus spectabilis subsp. junonius</name>
    <dbReference type="NCBI Taxonomy" id="109634"/>
    <lineage>
        <taxon>Eukaryota</taxon>
        <taxon>Fungi</taxon>
        <taxon>Dikarya</taxon>
        <taxon>Basidiomycota</taxon>
        <taxon>Agaricomycotina</taxon>
        <taxon>Agaricomycetes</taxon>
        <taxon>Agaricomycetidae</taxon>
        <taxon>Agaricales</taxon>
        <taxon>Agaricineae</taxon>
        <taxon>Hymenogastraceae</taxon>
        <taxon>Gymnopilus</taxon>
    </lineage>
</organism>
<proteinExistence type="predicted"/>
<sequence>MKATSHNIGYHVDYEGSNTTPQQRICQAILLDAMVEKQKTYQSKEYTISKLQIRITSSVPKMQPQETIEGETIKDEIYSRVLECKVQHYGVDYILFSLRPENISKVAKALEKEELWPVQLRHQHLQGPRDRFTLRGFNDVDNGHSDSSLWVTKGVEWQIIVPFEVLIEPSQYWFHIKSSISMNLSASKAGIVANIRLHCSRTTARGKQNASRTASVNTSVPLAVSSLWPFRKK</sequence>
<protein>
    <submittedName>
        <fullName evidence="1">Uncharacterized protein</fullName>
    </submittedName>
</protein>
<reference evidence="1" key="1">
    <citation type="submission" date="2020-11" db="EMBL/GenBank/DDBJ databases">
        <authorList>
            <consortium name="DOE Joint Genome Institute"/>
            <person name="Ahrendt S."/>
            <person name="Riley R."/>
            <person name="Andreopoulos W."/>
            <person name="LaButti K."/>
            <person name="Pangilinan J."/>
            <person name="Ruiz-duenas F.J."/>
            <person name="Barrasa J.M."/>
            <person name="Sanchez-Garcia M."/>
            <person name="Camarero S."/>
            <person name="Miyauchi S."/>
            <person name="Serrano A."/>
            <person name="Linde D."/>
            <person name="Babiker R."/>
            <person name="Drula E."/>
            <person name="Ayuso-Fernandez I."/>
            <person name="Pacheco R."/>
            <person name="Padilla G."/>
            <person name="Ferreira P."/>
            <person name="Barriuso J."/>
            <person name="Kellner H."/>
            <person name="Castanera R."/>
            <person name="Alfaro M."/>
            <person name="Ramirez L."/>
            <person name="Pisabarro A.G."/>
            <person name="Kuo A."/>
            <person name="Tritt A."/>
            <person name="Lipzen A."/>
            <person name="He G."/>
            <person name="Yan M."/>
            <person name="Ng V."/>
            <person name="Cullen D."/>
            <person name="Martin F."/>
            <person name="Rosso M.-N."/>
            <person name="Henrissat B."/>
            <person name="Hibbett D."/>
            <person name="Martinez A.T."/>
            <person name="Grigoriev I.V."/>
        </authorList>
    </citation>
    <scope>NUCLEOTIDE SEQUENCE</scope>
    <source>
        <strain evidence="1">AH 44721</strain>
    </source>
</reference>